<gene>
    <name evidence="4" type="ORF">CEE36_03350</name>
</gene>
<keyword evidence="2" id="KW-1133">Transmembrane helix</keyword>
<dbReference type="InterPro" id="IPR036013">
    <property type="entry name" value="Band_7/SPFH_dom_sf"/>
</dbReference>
<evidence type="ECO:0000313" key="4">
    <source>
        <dbReference type="EMBL" id="TKJ43736.1"/>
    </source>
</evidence>
<dbReference type="InterPro" id="IPR001107">
    <property type="entry name" value="Band_7"/>
</dbReference>
<dbReference type="SMART" id="SM00244">
    <property type="entry name" value="PHB"/>
    <property type="match status" value="1"/>
</dbReference>
<dbReference type="GO" id="GO:0016020">
    <property type="term" value="C:membrane"/>
    <property type="evidence" value="ECO:0007669"/>
    <property type="project" value="InterPro"/>
</dbReference>
<keyword evidence="1" id="KW-0175">Coiled coil</keyword>
<protein>
    <recommendedName>
        <fullName evidence="3">Band 7 domain-containing protein</fullName>
    </recommendedName>
</protein>
<accession>A0A532V982</accession>
<feature type="domain" description="Band 7" evidence="3">
    <location>
        <begin position="64"/>
        <end position="240"/>
    </location>
</feature>
<dbReference type="SUPFAM" id="SSF117892">
    <property type="entry name" value="Band 7/SPFH domain"/>
    <property type="match status" value="1"/>
</dbReference>
<proteinExistence type="predicted"/>
<dbReference type="AlphaFoldDB" id="A0A532V982"/>
<dbReference type="Gene3D" id="3.30.479.30">
    <property type="entry name" value="Band 7 domain"/>
    <property type="match status" value="1"/>
</dbReference>
<dbReference type="Proteomes" id="UP000317778">
    <property type="component" value="Unassembled WGS sequence"/>
</dbReference>
<sequence>MIGFLIVILLIGVGVLLFFAFRLQRMLVKQRATGEVGKGGRRRPKPLAYILGAVVVLFLAILASFIRIVPVGHALVIFWIIPKTYSVAREGINFIPPVITQTSLYDLRRIDYTMSSEAEEGRRKGADDALWAPTNEGLQVGLDLTVWYRLNPEKVFDIHRLIGPDFENKVVRPAIRSIVRMAMSGYGIMDIYSNKREEIQDQIYKKIKRQLGPDGIIIEGVAIRNVQFTGEFAKSVEEKQIAQQKAQKMEYVLEEERKEAERKEIEAQGKAKAIKIVSRELRTNPNYIKYLYVDKIADDVKVIVSDQSTIIDLKGLIGP</sequence>
<evidence type="ECO:0000259" key="3">
    <source>
        <dbReference type="SMART" id="SM00244"/>
    </source>
</evidence>
<feature type="coiled-coil region" evidence="1">
    <location>
        <begin position="239"/>
        <end position="273"/>
    </location>
</feature>
<feature type="transmembrane region" description="Helical" evidence="2">
    <location>
        <begin position="48"/>
        <end position="81"/>
    </location>
</feature>
<dbReference type="PANTHER" id="PTHR23222:SF0">
    <property type="entry name" value="PROHIBITIN 1"/>
    <property type="match status" value="1"/>
</dbReference>
<evidence type="ECO:0000313" key="5">
    <source>
        <dbReference type="Proteomes" id="UP000317778"/>
    </source>
</evidence>
<feature type="transmembrane region" description="Helical" evidence="2">
    <location>
        <begin position="6"/>
        <end position="23"/>
    </location>
</feature>
<comment type="caution">
    <text evidence="4">The sequence shown here is derived from an EMBL/GenBank/DDBJ whole genome shotgun (WGS) entry which is preliminary data.</text>
</comment>
<organism evidence="4 5">
    <name type="scientific">candidate division TA06 bacterium B3_TA06</name>
    <dbReference type="NCBI Taxonomy" id="2012487"/>
    <lineage>
        <taxon>Bacteria</taxon>
        <taxon>Bacteria division TA06</taxon>
    </lineage>
</organism>
<keyword evidence="2" id="KW-0812">Transmembrane</keyword>
<dbReference type="EMBL" id="NJBO01000003">
    <property type="protein sequence ID" value="TKJ43736.1"/>
    <property type="molecule type" value="Genomic_DNA"/>
</dbReference>
<dbReference type="PANTHER" id="PTHR23222">
    <property type="entry name" value="PROHIBITIN"/>
    <property type="match status" value="1"/>
</dbReference>
<dbReference type="Pfam" id="PF01145">
    <property type="entry name" value="Band_7"/>
    <property type="match status" value="1"/>
</dbReference>
<reference evidence="4 5" key="1">
    <citation type="submission" date="2017-06" db="EMBL/GenBank/DDBJ databases">
        <title>Novel microbial phyla capable of carbon fixation and sulfur reduction in deep-sea sediments.</title>
        <authorList>
            <person name="Huang J."/>
            <person name="Baker B."/>
            <person name="Wang Y."/>
        </authorList>
    </citation>
    <scope>NUCLEOTIDE SEQUENCE [LARGE SCALE GENOMIC DNA]</scope>
    <source>
        <strain evidence="4">B3_TA06</strain>
    </source>
</reference>
<keyword evidence="2" id="KW-0472">Membrane</keyword>
<evidence type="ECO:0000256" key="2">
    <source>
        <dbReference type="SAM" id="Phobius"/>
    </source>
</evidence>
<evidence type="ECO:0000256" key="1">
    <source>
        <dbReference type="SAM" id="Coils"/>
    </source>
</evidence>
<dbReference type="InterPro" id="IPR000163">
    <property type="entry name" value="Prohibitin"/>
</dbReference>
<dbReference type="CDD" id="cd03401">
    <property type="entry name" value="SPFH_prohibitin"/>
    <property type="match status" value="1"/>
</dbReference>
<name>A0A532V982_UNCT6</name>